<comment type="cofactor">
    <cofactor evidence="2">
        <name>Mg(2+)</name>
        <dbReference type="ChEBI" id="CHEBI:18420"/>
    </cofactor>
</comment>
<evidence type="ECO:0000256" key="7">
    <source>
        <dbReference type="ARBA" id="ARBA00023002"/>
    </source>
</evidence>
<dbReference type="PANTHER" id="PTHR11822">
    <property type="entry name" value="NADP-SPECIFIC ISOCITRATE DEHYDROGENASE"/>
    <property type="match status" value="1"/>
</dbReference>
<evidence type="ECO:0000256" key="1">
    <source>
        <dbReference type="ARBA" id="ARBA00001936"/>
    </source>
</evidence>
<evidence type="ECO:0000313" key="9">
    <source>
        <dbReference type="EMBL" id="KAF6138310.1"/>
    </source>
</evidence>
<evidence type="ECO:0000256" key="5">
    <source>
        <dbReference type="ARBA" id="ARBA00022723"/>
    </source>
</evidence>
<gene>
    <name evidence="9" type="ORF">GIB67_001460</name>
</gene>
<dbReference type="Gene3D" id="3.40.718.10">
    <property type="entry name" value="Isopropylmalate Dehydrogenase"/>
    <property type="match status" value="1"/>
</dbReference>
<keyword evidence="5" id="KW-0479">Metal-binding</keyword>
<evidence type="ECO:0000256" key="3">
    <source>
        <dbReference type="ARBA" id="ARBA00007769"/>
    </source>
</evidence>
<dbReference type="AlphaFoldDB" id="A0A7J7L6V8"/>
<evidence type="ECO:0000313" key="10">
    <source>
        <dbReference type="Proteomes" id="UP000541444"/>
    </source>
</evidence>
<dbReference type="OrthoDB" id="248923at2759"/>
<evidence type="ECO:0000256" key="6">
    <source>
        <dbReference type="ARBA" id="ARBA00022842"/>
    </source>
</evidence>
<accession>A0A7J7L6V8</accession>
<evidence type="ECO:0000256" key="2">
    <source>
        <dbReference type="ARBA" id="ARBA00001946"/>
    </source>
</evidence>
<comment type="similarity">
    <text evidence="3">Belongs to the isocitrate and isopropylmalate dehydrogenases family.</text>
</comment>
<dbReference type="PANTHER" id="PTHR11822:SF21">
    <property type="entry name" value="ISOCITRATE DEHYDROGENASE [NADP], MITOCHONDRIAL"/>
    <property type="match status" value="1"/>
</dbReference>
<keyword evidence="6" id="KW-0460">Magnesium</keyword>
<dbReference type="EMBL" id="JACGCM010002602">
    <property type="protein sequence ID" value="KAF6138310.1"/>
    <property type="molecule type" value="Genomic_DNA"/>
</dbReference>
<dbReference type="InterPro" id="IPR004790">
    <property type="entry name" value="Isocitrate_DH_NADP"/>
</dbReference>
<keyword evidence="8" id="KW-0464">Manganese</keyword>
<dbReference type="GO" id="GO:0046872">
    <property type="term" value="F:metal ion binding"/>
    <property type="evidence" value="ECO:0007669"/>
    <property type="project" value="UniProtKB-KW"/>
</dbReference>
<keyword evidence="10" id="KW-1185">Reference proteome</keyword>
<organism evidence="9 10">
    <name type="scientific">Kingdonia uniflora</name>
    <dbReference type="NCBI Taxonomy" id="39325"/>
    <lineage>
        <taxon>Eukaryota</taxon>
        <taxon>Viridiplantae</taxon>
        <taxon>Streptophyta</taxon>
        <taxon>Embryophyta</taxon>
        <taxon>Tracheophyta</taxon>
        <taxon>Spermatophyta</taxon>
        <taxon>Magnoliopsida</taxon>
        <taxon>Ranunculales</taxon>
        <taxon>Circaeasteraceae</taxon>
        <taxon>Kingdonia</taxon>
    </lineage>
</organism>
<dbReference type="GO" id="GO:0006102">
    <property type="term" value="P:isocitrate metabolic process"/>
    <property type="evidence" value="ECO:0007669"/>
    <property type="project" value="InterPro"/>
</dbReference>
<evidence type="ECO:0000256" key="8">
    <source>
        <dbReference type="ARBA" id="ARBA00023211"/>
    </source>
</evidence>
<comment type="caution">
    <text evidence="9">The sequence shown here is derived from an EMBL/GenBank/DDBJ whole genome shotgun (WGS) entry which is preliminary data.</text>
</comment>
<dbReference type="SUPFAM" id="SSF53659">
    <property type="entry name" value="Isocitrate/Isopropylmalate dehydrogenase-like"/>
    <property type="match status" value="1"/>
</dbReference>
<protein>
    <submittedName>
        <fullName evidence="9">Uncharacterized protein</fullName>
    </submittedName>
</protein>
<dbReference type="GO" id="GO:0006099">
    <property type="term" value="P:tricarboxylic acid cycle"/>
    <property type="evidence" value="ECO:0007669"/>
    <property type="project" value="UniProtKB-KW"/>
</dbReference>
<sequence length="231" mass="25417">VKLKGSGAARCDGRNHSMSLVDDGRKSLCASRKREPDFQGSSAKVAMCFGMEESSYSVCPNGKTIEAEAAQGTVTRHYRVHQKGGETSTNSIASIFAWSRGLAHRSSSRLSFQDEFDDSEFSCPFTVDNDDLTDPGLSIVAQGITVETSLKNCKASMKFTLVMFALAKSQSPNQQILSRYDEDSTIGHRLYKEITKVEFEKMKGKGRLTQPTNSYQGIIVTEVESFKQIGL</sequence>
<comment type="cofactor">
    <cofactor evidence="1">
        <name>Mn(2+)</name>
        <dbReference type="ChEBI" id="CHEBI:29035"/>
    </cofactor>
</comment>
<keyword evidence="4" id="KW-0816">Tricarboxylic acid cycle</keyword>
<dbReference type="GO" id="GO:0004450">
    <property type="term" value="F:isocitrate dehydrogenase (NADP+) activity"/>
    <property type="evidence" value="ECO:0007669"/>
    <property type="project" value="InterPro"/>
</dbReference>
<dbReference type="GO" id="GO:0005739">
    <property type="term" value="C:mitochondrion"/>
    <property type="evidence" value="ECO:0007669"/>
    <property type="project" value="TreeGrafter"/>
</dbReference>
<proteinExistence type="inferred from homology"/>
<reference evidence="9 10" key="1">
    <citation type="journal article" date="2020" name="IScience">
        <title>Genome Sequencing of the Endangered Kingdonia uniflora (Circaeasteraceae, Ranunculales) Reveals Potential Mechanisms of Evolutionary Specialization.</title>
        <authorList>
            <person name="Sun Y."/>
            <person name="Deng T."/>
            <person name="Zhang A."/>
            <person name="Moore M.J."/>
            <person name="Landis J.B."/>
            <person name="Lin N."/>
            <person name="Zhang H."/>
            <person name="Zhang X."/>
            <person name="Huang J."/>
            <person name="Zhang X."/>
            <person name="Sun H."/>
            <person name="Wang H."/>
        </authorList>
    </citation>
    <scope>NUCLEOTIDE SEQUENCE [LARGE SCALE GENOMIC DNA]</scope>
    <source>
        <strain evidence="9">TB1705</strain>
        <tissue evidence="9">Leaf</tissue>
    </source>
</reference>
<dbReference type="Proteomes" id="UP000541444">
    <property type="component" value="Unassembled WGS sequence"/>
</dbReference>
<keyword evidence="7" id="KW-0560">Oxidoreductase</keyword>
<name>A0A7J7L6V8_9MAGN</name>
<feature type="non-terminal residue" evidence="9">
    <location>
        <position position="1"/>
    </location>
</feature>
<evidence type="ECO:0000256" key="4">
    <source>
        <dbReference type="ARBA" id="ARBA00022532"/>
    </source>
</evidence>
<dbReference type="GO" id="GO:0006739">
    <property type="term" value="P:NADP+ metabolic process"/>
    <property type="evidence" value="ECO:0007669"/>
    <property type="project" value="TreeGrafter"/>
</dbReference>